<dbReference type="Proteomes" id="UP000887566">
    <property type="component" value="Unplaced"/>
</dbReference>
<organism evidence="2 3">
    <name type="scientific">Plectus sambesii</name>
    <dbReference type="NCBI Taxonomy" id="2011161"/>
    <lineage>
        <taxon>Eukaryota</taxon>
        <taxon>Metazoa</taxon>
        <taxon>Ecdysozoa</taxon>
        <taxon>Nematoda</taxon>
        <taxon>Chromadorea</taxon>
        <taxon>Plectida</taxon>
        <taxon>Plectina</taxon>
        <taxon>Plectoidea</taxon>
        <taxon>Plectidae</taxon>
        <taxon>Plectus</taxon>
    </lineage>
</organism>
<feature type="region of interest" description="Disordered" evidence="1">
    <location>
        <begin position="80"/>
        <end position="137"/>
    </location>
</feature>
<sequence length="137" mass="15011">MTASTSSKSESPSELLYPELMTKEALIAHLRNRLPALDTTVNLNAQSKTKLVELAAQLIVPKPQRDYAEMHTRRAAAFIAAQEKRPASGTASITDNASGPSSKRKRDEQMSFTSGDGRATDSNAMNRKRKHSPVKFP</sequence>
<evidence type="ECO:0000256" key="1">
    <source>
        <dbReference type="SAM" id="MobiDB-lite"/>
    </source>
</evidence>
<feature type="compositionally biased region" description="Polar residues" evidence="1">
    <location>
        <begin position="110"/>
        <end position="125"/>
    </location>
</feature>
<evidence type="ECO:0000313" key="3">
    <source>
        <dbReference type="WBParaSite" id="PSAMB.scaffold905size38858.g9594.t1"/>
    </source>
</evidence>
<keyword evidence="2" id="KW-1185">Reference proteome</keyword>
<name>A0A914XQJ7_9BILA</name>
<feature type="compositionally biased region" description="Polar residues" evidence="1">
    <location>
        <begin position="89"/>
        <end position="101"/>
    </location>
</feature>
<feature type="compositionally biased region" description="Basic residues" evidence="1">
    <location>
        <begin position="126"/>
        <end position="137"/>
    </location>
</feature>
<proteinExistence type="predicted"/>
<protein>
    <submittedName>
        <fullName evidence="3">Ashwin</fullName>
    </submittedName>
</protein>
<dbReference type="AlphaFoldDB" id="A0A914XQJ7"/>
<reference evidence="3" key="1">
    <citation type="submission" date="2022-11" db="UniProtKB">
        <authorList>
            <consortium name="WormBaseParasite"/>
        </authorList>
    </citation>
    <scope>IDENTIFICATION</scope>
</reference>
<dbReference type="WBParaSite" id="PSAMB.scaffold905size38858.g9594.t1">
    <property type="protein sequence ID" value="PSAMB.scaffold905size38858.g9594.t1"/>
    <property type="gene ID" value="PSAMB.scaffold905size38858.g9594"/>
</dbReference>
<accession>A0A914XQJ7</accession>
<evidence type="ECO:0000313" key="2">
    <source>
        <dbReference type="Proteomes" id="UP000887566"/>
    </source>
</evidence>